<evidence type="ECO:0000256" key="1">
    <source>
        <dbReference type="SAM" id="MobiDB-lite"/>
    </source>
</evidence>
<evidence type="ECO:0000313" key="2">
    <source>
        <dbReference type="EMBL" id="ATY67250.1"/>
    </source>
</evidence>
<dbReference type="VEuPathDB" id="FungiDB:CCM_09312"/>
<dbReference type="Proteomes" id="UP000323067">
    <property type="component" value="Chromosome i"/>
</dbReference>
<sequence length="88" mass="9284">MSQAEAHHPPLRRLVPDAMRQPAGPSRATLSASPGLQPASSFASLLVGFLQLAPPRAHEKPNGDLPRLPEMANAILLIVVASHLSTAH</sequence>
<accession>A0A2H4SVW2</accession>
<dbReference type="EMBL" id="CP023328">
    <property type="protein sequence ID" value="ATY67250.1"/>
    <property type="molecule type" value="Genomic_DNA"/>
</dbReference>
<dbReference type="AlphaFoldDB" id="A0A2H4SVW2"/>
<gene>
    <name evidence="2" type="ORF">A9K55_000292</name>
</gene>
<proteinExistence type="predicted"/>
<reference evidence="2 3" key="1">
    <citation type="journal article" date="2017" name="BMC Genomics">
        <title>Chromosome level assembly and secondary metabolite potential of the parasitic fungus Cordyceps militaris.</title>
        <authorList>
            <person name="Kramer G.J."/>
            <person name="Nodwell J.R."/>
        </authorList>
    </citation>
    <scope>NUCLEOTIDE SEQUENCE [LARGE SCALE GENOMIC DNA]</scope>
    <source>
        <strain evidence="2 3">ATCC 34164</strain>
    </source>
</reference>
<dbReference type="VEuPathDB" id="FungiDB:A9K55_000292"/>
<protein>
    <submittedName>
        <fullName evidence="2">Uncharacterized protein</fullName>
    </submittedName>
</protein>
<organism evidence="2 3">
    <name type="scientific">Cordyceps militaris</name>
    <name type="common">Caterpillar fungus</name>
    <name type="synonym">Clavaria militaris</name>
    <dbReference type="NCBI Taxonomy" id="73501"/>
    <lineage>
        <taxon>Eukaryota</taxon>
        <taxon>Fungi</taxon>
        <taxon>Dikarya</taxon>
        <taxon>Ascomycota</taxon>
        <taxon>Pezizomycotina</taxon>
        <taxon>Sordariomycetes</taxon>
        <taxon>Hypocreomycetidae</taxon>
        <taxon>Hypocreales</taxon>
        <taxon>Cordycipitaceae</taxon>
        <taxon>Cordyceps</taxon>
    </lineage>
</organism>
<feature type="region of interest" description="Disordered" evidence="1">
    <location>
        <begin position="1"/>
        <end position="35"/>
    </location>
</feature>
<name>A0A2H4SVW2_CORMI</name>
<evidence type="ECO:0000313" key="3">
    <source>
        <dbReference type="Proteomes" id="UP000323067"/>
    </source>
</evidence>